<feature type="compositionally biased region" description="Low complexity" evidence="2">
    <location>
        <begin position="311"/>
        <end position="329"/>
    </location>
</feature>
<protein>
    <submittedName>
        <fullName evidence="3">Uncharacterized protein</fullName>
    </submittedName>
</protein>
<evidence type="ECO:0000313" key="4">
    <source>
        <dbReference type="Proteomes" id="UP001374579"/>
    </source>
</evidence>
<dbReference type="AlphaFoldDB" id="A0AAN9ATI9"/>
<evidence type="ECO:0000313" key="3">
    <source>
        <dbReference type="EMBL" id="KAK7093008.1"/>
    </source>
</evidence>
<evidence type="ECO:0000256" key="2">
    <source>
        <dbReference type="SAM" id="MobiDB-lite"/>
    </source>
</evidence>
<proteinExistence type="inferred from homology"/>
<name>A0AAN9ATI9_9CAEN</name>
<sequence>MVKNMASQPSLLSGTSQSAVSSLSKKAVLNQPLISAADTHLPDSSATDSAPLRRTKDALLLGQELSAGLQGKENASPLSPTDPTRKPSYLKLSCAVSGYGKYSRYSSYKNIPTRSPFSSTSSLRSDLSSPEPVMPSLRSPDGTARAVKSAGCSPSGTALMAAALSNGQSHMPGLNGHTMPQAPGIYPTGDAVKDGEYFLSFASSEEERLCQQAKRAEGLMRSQDLTEEVNGIIRAAIGKSNLLIGQKVKQFRELCSQHMHPEPDDRVPLYEDLQGFWDMIKLQIDNVDENFAEIDAMSQNGWKEVPRLVPSRRSSASSSPKSGSLSQTSTPSATPGHTPGSKRRGLKTNNKDTPDSSPEHAQKIRSAAKARDDARKRMLAEKRAAMKQQQQEQQQQSTPDIEIFVPDSSKK</sequence>
<organism evidence="3 4">
    <name type="scientific">Littorina saxatilis</name>
    <dbReference type="NCBI Taxonomy" id="31220"/>
    <lineage>
        <taxon>Eukaryota</taxon>
        <taxon>Metazoa</taxon>
        <taxon>Spiralia</taxon>
        <taxon>Lophotrochozoa</taxon>
        <taxon>Mollusca</taxon>
        <taxon>Gastropoda</taxon>
        <taxon>Caenogastropoda</taxon>
        <taxon>Littorinimorpha</taxon>
        <taxon>Littorinoidea</taxon>
        <taxon>Littorinidae</taxon>
        <taxon>Littorina</taxon>
    </lineage>
</organism>
<dbReference type="PANTHER" id="PTHR12353:SF31">
    <property type="entry name" value="LD44824P"/>
    <property type="match status" value="1"/>
</dbReference>
<comment type="similarity">
    <text evidence="1">Belongs to the SAPAP family.</text>
</comment>
<feature type="region of interest" description="Disordered" evidence="2">
    <location>
        <begin position="67"/>
        <end position="87"/>
    </location>
</feature>
<dbReference type="GO" id="GO:0060090">
    <property type="term" value="F:molecular adaptor activity"/>
    <property type="evidence" value="ECO:0007669"/>
    <property type="project" value="TreeGrafter"/>
</dbReference>
<feature type="compositionally biased region" description="Basic and acidic residues" evidence="2">
    <location>
        <begin position="369"/>
        <end position="384"/>
    </location>
</feature>
<keyword evidence="4" id="KW-1185">Reference proteome</keyword>
<dbReference type="GO" id="GO:0098978">
    <property type="term" value="C:glutamatergic synapse"/>
    <property type="evidence" value="ECO:0007669"/>
    <property type="project" value="TreeGrafter"/>
</dbReference>
<comment type="caution">
    <text evidence="3">The sequence shown here is derived from an EMBL/GenBank/DDBJ whole genome shotgun (WGS) entry which is preliminary data.</text>
</comment>
<dbReference type="InterPro" id="IPR005026">
    <property type="entry name" value="SAPAP"/>
</dbReference>
<dbReference type="EMBL" id="JBAMIC010000021">
    <property type="protein sequence ID" value="KAK7093008.1"/>
    <property type="molecule type" value="Genomic_DNA"/>
</dbReference>
<feature type="region of interest" description="Disordered" evidence="2">
    <location>
        <begin position="113"/>
        <end position="150"/>
    </location>
</feature>
<reference evidence="3 4" key="1">
    <citation type="submission" date="2024-02" db="EMBL/GenBank/DDBJ databases">
        <title>Chromosome-scale genome assembly of the rough periwinkle Littorina saxatilis.</title>
        <authorList>
            <person name="De Jode A."/>
            <person name="Faria R."/>
            <person name="Formenti G."/>
            <person name="Sims Y."/>
            <person name="Smith T.P."/>
            <person name="Tracey A."/>
            <person name="Wood J.M.D."/>
            <person name="Zagrodzka Z.B."/>
            <person name="Johannesson K."/>
            <person name="Butlin R.K."/>
            <person name="Leder E.H."/>
        </authorList>
    </citation>
    <scope>NUCLEOTIDE SEQUENCE [LARGE SCALE GENOMIC DNA]</scope>
    <source>
        <strain evidence="3">Snail1</strain>
        <tissue evidence="3">Muscle</tissue>
    </source>
</reference>
<evidence type="ECO:0000256" key="1">
    <source>
        <dbReference type="ARBA" id="ARBA00008839"/>
    </source>
</evidence>
<dbReference type="GO" id="GO:0023052">
    <property type="term" value="P:signaling"/>
    <property type="evidence" value="ECO:0007669"/>
    <property type="project" value="InterPro"/>
</dbReference>
<gene>
    <name evidence="3" type="ORF">V1264_008671</name>
</gene>
<accession>A0AAN9ATI9</accession>
<dbReference type="Proteomes" id="UP001374579">
    <property type="component" value="Unassembled WGS sequence"/>
</dbReference>
<feature type="compositionally biased region" description="Low complexity" evidence="2">
    <location>
        <begin position="113"/>
        <end position="129"/>
    </location>
</feature>
<feature type="region of interest" description="Disordered" evidence="2">
    <location>
        <begin position="305"/>
        <end position="411"/>
    </location>
</feature>
<dbReference type="PANTHER" id="PTHR12353">
    <property type="entry name" value="DISKS LARGE-ASSOCIATED PROTEIN DAP SAP90/PSD-95-ASSOCIATED PROTEIN"/>
    <property type="match status" value="1"/>
</dbReference>
<dbReference type="Pfam" id="PF03359">
    <property type="entry name" value="GKAP"/>
    <property type="match status" value="1"/>
</dbReference>
<feature type="compositionally biased region" description="Basic and acidic residues" evidence="2">
    <location>
        <begin position="349"/>
        <end position="362"/>
    </location>
</feature>
<dbReference type="GO" id="GO:0099572">
    <property type="term" value="C:postsynaptic specialization"/>
    <property type="evidence" value="ECO:0007669"/>
    <property type="project" value="TreeGrafter"/>
</dbReference>